<keyword evidence="5 9" id="KW-0238">DNA-binding</keyword>
<dbReference type="FunCoup" id="A0A2G5D9X9">
    <property type="interactions" value="240"/>
</dbReference>
<dbReference type="GO" id="GO:0000981">
    <property type="term" value="F:DNA-binding transcription factor activity, RNA polymerase II-specific"/>
    <property type="evidence" value="ECO:0007669"/>
    <property type="project" value="TreeGrafter"/>
</dbReference>
<protein>
    <recommendedName>
        <fullName evidence="10">E2F/DP family winged-helix DNA-binding domain-containing protein</fullName>
    </recommendedName>
</protein>
<dbReference type="PANTHER" id="PTHR12081">
    <property type="entry name" value="TRANSCRIPTION FACTOR E2F"/>
    <property type="match status" value="1"/>
</dbReference>
<dbReference type="EMBL" id="KZ305042">
    <property type="protein sequence ID" value="PIA40316.1"/>
    <property type="molecule type" value="Genomic_DNA"/>
</dbReference>
<organism evidence="11 12">
    <name type="scientific">Aquilegia coerulea</name>
    <name type="common">Rocky mountain columbine</name>
    <dbReference type="NCBI Taxonomy" id="218851"/>
    <lineage>
        <taxon>Eukaryota</taxon>
        <taxon>Viridiplantae</taxon>
        <taxon>Streptophyta</taxon>
        <taxon>Embryophyta</taxon>
        <taxon>Tracheophyta</taxon>
        <taxon>Spermatophyta</taxon>
        <taxon>Magnoliopsida</taxon>
        <taxon>Ranunculales</taxon>
        <taxon>Ranunculaceae</taxon>
        <taxon>Thalictroideae</taxon>
        <taxon>Aquilegia</taxon>
    </lineage>
</organism>
<evidence type="ECO:0000256" key="1">
    <source>
        <dbReference type="ARBA" id="ARBA00004123"/>
    </source>
</evidence>
<dbReference type="InterPro" id="IPR015633">
    <property type="entry name" value="E2F"/>
</dbReference>
<keyword evidence="4 9" id="KW-0805">Transcription regulation</keyword>
<keyword evidence="3" id="KW-0678">Repressor</keyword>
<comment type="subcellular location">
    <subcellularLocation>
        <location evidence="1 9">Nucleus</location>
    </subcellularLocation>
</comment>
<evidence type="ECO:0000313" key="12">
    <source>
        <dbReference type="Proteomes" id="UP000230069"/>
    </source>
</evidence>
<dbReference type="AlphaFoldDB" id="A0A2G5D9X9"/>
<keyword evidence="7 9" id="KW-0539">Nucleus</keyword>
<evidence type="ECO:0000259" key="10">
    <source>
        <dbReference type="SMART" id="SM01372"/>
    </source>
</evidence>
<keyword evidence="6 9" id="KW-0804">Transcription</keyword>
<feature type="domain" description="E2F/DP family winged-helix DNA-binding" evidence="10">
    <location>
        <begin position="201"/>
        <end position="281"/>
    </location>
</feature>
<feature type="domain" description="E2F/DP family winged-helix DNA-binding" evidence="10">
    <location>
        <begin position="62"/>
        <end position="127"/>
    </location>
</feature>
<sequence length="430" mass="49150">MEEENKALMFSSLHQETSFTRDSLSLKQYSARKDEEEEEEDQEDIIHLKNDNNGRRHYSYSRKQKSLGLLCTNFLSLYNRDGIDTIGLDDAASKLGVERRRIYDIVNVLESVGLLTRKAKNRYTWIGFGGIPMALNELKEEGLLENNSYNATDVTNQAKVLDGEENGGSGSFNSNSSSEQNGYIPSSVYPKLFLPPKVDNRREKSLGLLTQNFVKLFICRESNLVSLDEAARFLLGETHHSCQMRTKVRRLYDIANVLSSLNLIEKTHHAETRKPAFRWLGLEGTAGHEPSESMESRKRVFGTDLTNTSYKRNKIVSTSDENVHKKMKVHMKCEDLTDVENVNWVPQKHHPSKQNPKGVVFGPFRPVDLPKVGENEKKNVKKVQDWETLASSYRPQYHNQALSDLFSHYMEAWKSWYVEVAGGQPIQLLS</sequence>
<dbReference type="InParanoid" id="A0A2G5D9X9"/>
<keyword evidence="12" id="KW-1185">Reference proteome</keyword>
<gene>
    <name evidence="11" type="ORF">AQUCO_02500187v1</name>
</gene>
<dbReference type="FunFam" id="1.10.10.10:FF:000073">
    <property type="entry name" value="E2F transcription factor 8"/>
    <property type="match status" value="1"/>
</dbReference>
<evidence type="ECO:0000256" key="4">
    <source>
        <dbReference type="ARBA" id="ARBA00023015"/>
    </source>
</evidence>
<dbReference type="SUPFAM" id="SSF46785">
    <property type="entry name" value="Winged helix' DNA-binding domain"/>
    <property type="match status" value="2"/>
</dbReference>
<dbReference type="OrthoDB" id="5318at2759"/>
<dbReference type="GO" id="GO:0090575">
    <property type="term" value="C:RNA polymerase II transcription regulator complex"/>
    <property type="evidence" value="ECO:0007669"/>
    <property type="project" value="TreeGrafter"/>
</dbReference>
<dbReference type="InterPro" id="IPR036390">
    <property type="entry name" value="WH_DNA-bd_sf"/>
</dbReference>
<dbReference type="PANTHER" id="PTHR12081:SF7">
    <property type="entry name" value="TRANSCRIPTION FACTOR EFL-3"/>
    <property type="match status" value="1"/>
</dbReference>
<dbReference type="Proteomes" id="UP000230069">
    <property type="component" value="Unassembled WGS sequence"/>
</dbReference>
<proteinExistence type="inferred from homology"/>
<dbReference type="InterPro" id="IPR036388">
    <property type="entry name" value="WH-like_DNA-bd_sf"/>
</dbReference>
<dbReference type="FunFam" id="1.10.10.10:FF:000295">
    <property type="entry name" value="E2F transcription factor-like E2FE"/>
    <property type="match status" value="1"/>
</dbReference>
<evidence type="ECO:0000313" key="11">
    <source>
        <dbReference type="EMBL" id="PIA40316.1"/>
    </source>
</evidence>
<dbReference type="STRING" id="218851.A0A2G5D9X9"/>
<reference evidence="11 12" key="1">
    <citation type="submission" date="2017-09" db="EMBL/GenBank/DDBJ databases">
        <title>WGS assembly of Aquilegia coerulea Goldsmith.</title>
        <authorList>
            <person name="Hodges S."/>
            <person name="Kramer E."/>
            <person name="Nordborg M."/>
            <person name="Tomkins J."/>
            <person name="Borevitz J."/>
            <person name="Derieg N."/>
            <person name="Yan J."/>
            <person name="Mihaltcheva S."/>
            <person name="Hayes R.D."/>
            <person name="Rokhsar D."/>
        </authorList>
    </citation>
    <scope>NUCLEOTIDE SEQUENCE [LARGE SCALE GENOMIC DNA]</scope>
    <source>
        <strain evidence="12">cv. Goldsmith</strain>
    </source>
</reference>
<accession>A0A2G5D9X9</accession>
<comment type="similarity">
    <text evidence="2 9">Belongs to the E2F/DP family.</text>
</comment>
<dbReference type="SMART" id="SM01372">
    <property type="entry name" value="E2F_TDP"/>
    <property type="match status" value="2"/>
</dbReference>
<evidence type="ECO:0000256" key="5">
    <source>
        <dbReference type="ARBA" id="ARBA00023125"/>
    </source>
</evidence>
<keyword evidence="8" id="KW-0131">Cell cycle</keyword>
<evidence type="ECO:0000256" key="8">
    <source>
        <dbReference type="ARBA" id="ARBA00023306"/>
    </source>
</evidence>
<dbReference type="GO" id="GO:0000978">
    <property type="term" value="F:RNA polymerase II cis-regulatory region sequence-specific DNA binding"/>
    <property type="evidence" value="ECO:0007669"/>
    <property type="project" value="InterPro"/>
</dbReference>
<name>A0A2G5D9X9_AQUCA</name>
<evidence type="ECO:0000256" key="3">
    <source>
        <dbReference type="ARBA" id="ARBA00022491"/>
    </source>
</evidence>
<evidence type="ECO:0000256" key="6">
    <source>
        <dbReference type="ARBA" id="ARBA00023163"/>
    </source>
</evidence>
<dbReference type="Gene3D" id="1.10.10.10">
    <property type="entry name" value="Winged helix-like DNA-binding domain superfamily/Winged helix DNA-binding domain"/>
    <property type="match status" value="2"/>
</dbReference>
<evidence type="ECO:0000256" key="9">
    <source>
        <dbReference type="RuleBase" id="RU003796"/>
    </source>
</evidence>
<evidence type="ECO:0000256" key="2">
    <source>
        <dbReference type="ARBA" id="ARBA00010940"/>
    </source>
</evidence>
<dbReference type="InterPro" id="IPR003316">
    <property type="entry name" value="E2F_WHTH_DNA-bd_dom"/>
</dbReference>
<evidence type="ECO:0000256" key="7">
    <source>
        <dbReference type="ARBA" id="ARBA00023242"/>
    </source>
</evidence>
<dbReference type="Pfam" id="PF02319">
    <property type="entry name" value="WHD_E2F_TDP"/>
    <property type="match status" value="2"/>
</dbReference>